<evidence type="ECO:0000256" key="2">
    <source>
        <dbReference type="SAM" id="Coils"/>
    </source>
</evidence>
<evidence type="ECO:0000313" key="4">
    <source>
        <dbReference type="EMBL" id="KAL3698998.1"/>
    </source>
</evidence>
<dbReference type="Proteomes" id="UP001633002">
    <property type="component" value="Unassembled WGS sequence"/>
</dbReference>
<reference evidence="4 5" key="1">
    <citation type="submission" date="2024-09" db="EMBL/GenBank/DDBJ databases">
        <title>Chromosome-scale assembly of Riccia sorocarpa.</title>
        <authorList>
            <person name="Paukszto L."/>
        </authorList>
    </citation>
    <scope>NUCLEOTIDE SEQUENCE [LARGE SCALE GENOMIC DNA]</scope>
    <source>
        <strain evidence="4">LP-2024</strain>
        <tissue evidence="4">Aerial parts of the thallus</tissue>
    </source>
</reference>
<organism evidence="4 5">
    <name type="scientific">Riccia sorocarpa</name>
    <dbReference type="NCBI Taxonomy" id="122646"/>
    <lineage>
        <taxon>Eukaryota</taxon>
        <taxon>Viridiplantae</taxon>
        <taxon>Streptophyta</taxon>
        <taxon>Embryophyta</taxon>
        <taxon>Marchantiophyta</taxon>
        <taxon>Marchantiopsida</taxon>
        <taxon>Marchantiidae</taxon>
        <taxon>Marchantiales</taxon>
        <taxon>Ricciaceae</taxon>
        <taxon>Riccia</taxon>
    </lineage>
</organism>
<dbReference type="PANTHER" id="PTHR32083">
    <property type="entry name" value="CILIA AND FLAGELLA-ASSOCIATED PROTEIN 58-RELATED"/>
    <property type="match status" value="1"/>
</dbReference>
<protein>
    <submittedName>
        <fullName evidence="4">Uncharacterized protein</fullName>
    </submittedName>
</protein>
<keyword evidence="5" id="KW-1185">Reference proteome</keyword>
<evidence type="ECO:0000256" key="3">
    <source>
        <dbReference type="SAM" id="MobiDB-lite"/>
    </source>
</evidence>
<name>A0ABD3I5M6_9MARC</name>
<evidence type="ECO:0000313" key="5">
    <source>
        <dbReference type="Proteomes" id="UP001633002"/>
    </source>
</evidence>
<feature type="coiled-coil region" evidence="2">
    <location>
        <begin position="120"/>
        <end position="210"/>
    </location>
</feature>
<dbReference type="EMBL" id="JBJQOH010000001">
    <property type="protein sequence ID" value="KAL3698998.1"/>
    <property type="molecule type" value="Genomic_DNA"/>
</dbReference>
<accession>A0ABD3I5M6</accession>
<proteinExistence type="predicted"/>
<dbReference type="PANTHER" id="PTHR32083:SF0">
    <property type="entry name" value="CILIA AND FLAGELLA-ASSOCIATED PROTEIN 58"/>
    <property type="match status" value="1"/>
</dbReference>
<sequence>MAEKVEKGDEDDIKKEKDYNTRGGFEQSAFDNLEREFQDVLQELQNDRSLDRFRVEYEKLHRALKKSHESEKRLIKKCRELNSEIVQNAAKVQNALSMTEEDQTLIMALKTEIEKAWKMVDASQEKEAKAKENIQHLKLEIATLSGIVEQGVTLTLSNDTQVNELEQQKEEISRERDKTVSALMEVKRELQEWQEKVKGIEADKINFEHDVGVLKDQLSAKRAECDR</sequence>
<dbReference type="AlphaFoldDB" id="A0ABD3I5M6"/>
<evidence type="ECO:0000256" key="1">
    <source>
        <dbReference type="ARBA" id="ARBA00023054"/>
    </source>
</evidence>
<comment type="caution">
    <text evidence="4">The sequence shown here is derived from an EMBL/GenBank/DDBJ whole genome shotgun (WGS) entry which is preliminary data.</text>
</comment>
<feature type="compositionally biased region" description="Basic and acidic residues" evidence="3">
    <location>
        <begin position="1"/>
        <end position="20"/>
    </location>
</feature>
<feature type="region of interest" description="Disordered" evidence="3">
    <location>
        <begin position="1"/>
        <end position="25"/>
    </location>
</feature>
<gene>
    <name evidence="4" type="ORF">R1sor_017020</name>
</gene>
<keyword evidence="1 2" id="KW-0175">Coiled coil</keyword>